<comment type="caution">
    <text evidence="3">The sequence shown here is derived from an EMBL/GenBank/DDBJ whole genome shotgun (WGS) entry which is preliminary data.</text>
</comment>
<accession>A0A2K3QNX0</accession>
<dbReference type="EMBL" id="NRSZ01000140">
    <property type="protein sequence ID" value="PNY29217.1"/>
    <property type="molecule type" value="Genomic_DNA"/>
</dbReference>
<evidence type="ECO:0000256" key="2">
    <source>
        <dbReference type="SAM" id="SignalP"/>
    </source>
</evidence>
<dbReference type="Proteomes" id="UP000236621">
    <property type="component" value="Unassembled WGS sequence"/>
</dbReference>
<keyword evidence="4" id="KW-1185">Reference proteome</keyword>
<protein>
    <submittedName>
        <fullName evidence="3">Importin</fullName>
    </submittedName>
</protein>
<feature type="signal peptide" evidence="2">
    <location>
        <begin position="1"/>
        <end position="29"/>
    </location>
</feature>
<reference evidence="3 4" key="1">
    <citation type="submission" date="2017-08" db="EMBL/GenBank/DDBJ databases">
        <title>Harnessing the power of phylogenomics to disentangle the directionality and signatures of interkingdom host jumping in the parasitic fungal genus Tolypocladium.</title>
        <authorList>
            <person name="Quandt C.A."/>
            <person name="Patterson W."/>
            <person name="Spatafora J.W."/>
        </authorList>
    </citation>
    <scope>NUCLEOTIDE SEQUENCE [LARGE SCALE GENOMIC DNA]</scope>
    <source>
        <strain evidence="3 4">CBS 113982</strain>
    </source>
</reference>
<feature type="region of interest" description="Disordered" evidence="1">
    <location>
        <begin position="105"/>
        <end position="129"/>
    </location>
</feature>
<organism evidence="3 4">
    <name type="scientific">Tolypocladium capitatum</name>
    <dbReference type="NCBI Taxonomy" id="45235"/>
    <lineage>
        <taxon>Eukaryota</taxon>
        <taxon>Fungi</taxon>
        <taxon>Dikarya</taxon>
        <taxon>Ascomycota</taxon>
        <taxon>Pezizomycotina</taxon>
        <taxon>Sordariomycetes</taxon>
        <taxon>Hypocreomycetidae</taxon>
        <taxon>Hypocreales</taxon>
        <taxon>Ophiocordycipitaceae</taxon>
        <taxon>Tolypocladium</taxon>
    </lineage>
</organism>
<proteinExistence type="predicted"/>
<keyword evidence="2" id="KW-0732">Signal</keyword>
<gene>
    <name evidence="3" type="ORF">TCAP_00864</name>
</gene>
<evidence type="ECO:0000256" key="1">
    <source>
        <dbReference type="SAM" id="MobiDB-lite"/>
    </source>
</evidence>
<sequence>MVHGVSLMNACCSCPMYLVWICILSSTRCFTSPSSISMPRNAPCVASNPYALSIAHMRASSSTPSGIALGMLQRNEKVFNPGGFCRASPVPSTCHRPSPAGVVRSVSAMKSRPSKSRTSEPGKCPPSLMASAPVPPMSVSVSVTRTWCFESIVVQGLSSAAMYTGHLNARAHCTCVV</sequence>
<feature type="chain" id="PRO_5014340553" evidence="2">
    <location>
        <begin position="30"/>
        <end position="177"/>
    </location>
</feature>
<evidence type="ECO:0000313" key="4">
    <source>
        <dbReference type="Proteomes" id="UP000236621"/>
    </source>
</evidence>
<dbReference type="AlphaFoldDB" id="A0A2K3QNX0"/>
<name>A0A2K3QNX0_9HYPO</name>
<evidence type="ECO:0000313" key="3">
    <source>
        <dbReference type="EMBL" id="PNY29217.1"/>
    </source>
</evidence>